<gene>
    <name evidence="1" type="ORF">L1987_80646</name>
</gene>
<sequence>MISKDKDLIRMINFFANADQVDVFVMPHDAGTRAPNTSNTPASRSSRTTVSEAVVLVSSPVGISQTDNDPNTNESNPLDIVIQNEVPPLSFAYGSNWEKQHNKAAIQWENTITESIYPIPDVEGPLEGEDISVIVTPPPAKRPPGKPGRRAKLKQAGSLELIRRQMQCSKCKGLGHNKKTCKEVVETLEASSTPEVLSIQMDEEMHK</sequence>
<dbReference type="Proteomes" id="UP001056120">
    <property type="component" value="Linkage Group LG27"/>
</dbReference>
<comment type="caution">
    <text evidence="1">The sequence shown here is derived from an EMBL/GenBank/DDBJ whole genome shotgun (WGS) entry which is preliminary data.</text>
</comment>
<evidence type="ECO:0000313" key="2">
    <source>
        <dbReference type="Proteomes" id="UP001056120"/>
    </source>
</evidence>
<keyword evidence="2" id="KW-1185">Reference proteome</keyword>
<evidence type="ECO:0000313" key="1">
    <source>
        <dbReference type="EMBL" id="KAI3686956.1"/>
    </source>
</evidence>
<reference evidence="2" key="1">
    <citation type="journal article" date="2022" name="Mol. Ecol. Resour.">
        <title>The genomes of chicory, endive, great burdock and yacon provide insights into Asteraceae palaeo-polyploidization history and plant inulin production.</title>
        <authorList>
            <person name="Fan W."/>
            <person name="Wang S."/>
            <person name="Wang H."/>
            <person name="Wang A."/>
            <person name="Jiang F."/>
            <person name="Liu H."/>
            <person name="Zhao H."/>
            <person name="Xu D."/>
            <person name="Zhang Y."/>
        </authorList>
    </citation>
    <scope>NUCLEOTIDE SEQUENCE [LARGE SCALE GENOMIC DNA]</scope>
    <source>
        <strain evidence="2">cv. Yunnan</strain>
    </source>
</reference>
<protein>
    <submittedName>
        <fullName evidence="1">Uncharacterized protein</fullName>
    </submittedName>
</protein>
<proteinExistence type="predicted"/>
<dbReference type="EMBL" id="CM042044">
    <property type="protein sequence ID" value="KAI3686956.1"/>
    <property type="molecule type" value="Genomic_DNA"/>
</dbReference>
<reference evidence="1 2" key="2">
    <citation type="journal article" date="2022" name="Mol. Ecol. Resour.">
        <title>The genomes of chicory, endive, great burdock and yacon provide insights into Asteraceae paleo-polyploidization history and plant inulin production.</title>
        <authorList>
            <person name="Fan W."/>
            <person name="Wang S."/>
            <person name="Wang H."/>
            <person name="Wang A."/>
            <person name="Jiang F."/>
            <person name="Liu H."/>
            <person name="Zhao H."/>
            <person name="Xu D."/>
            <person name="Zhang Y."/>
        </authorList>
    </citation>
    <scope>NUCLEOTIDE SEQUENCE [LARGE SCALE GENOMIC DNA]</scope>
    <source>
        <strain evidence="2">cv. Yunnan</strain>
        <tissue evidence="1">Leaves</tissue>
    </source>
</reference>
<name>A0ACB8YNX7_9ASTR</name>
<accession>A0ACB8YNX7</accession>
<organism evidence="1 2">
    <name type="scientific">Smallanthus sonchifolius</name>
    <dbReference type="NCBI Taxonomy" id="185202"/>
    <lineage>
        <taxon>Eukaryota</taxon>
        <taxon>Viridiplantae</taxon>
        <taxon>Streptophyta</taxon>
        <taxon>Embryophyta</taxon>
        <taxon>Tracheophyta</taxon>
        <taxon>Spermatophyta</taxon>
        <taxon>Magnoliopsida</taxon>
        <taxon>eudicotyledons</taxon>
        <taxon>Gunneridae</taxon>
        <taxon>Pentapetalae</taxon>
        <taxon>asterids</taxon>
        <taxon>campanulids</taxon>
        <taxon>Asterales</taxon>
        <taxon>Asteraceae</taxon>
        <taxon>Asteroideae</taxon>
        <taxon>Heliantheae alliance</taxon>
        <taxon>Millerieae</taxon>
        <taxon>Smallanthus</taxon>
    </lineage>
</organism>